<dbReference type="PROSITE" id="PS00622">
    <property type="entry name" value="HTH_LUXR_1"/>
    <property type="match status" value="1"/>
</dbReference>
<dbReference type="SUPFAM" id="SSF52172">
    <property type="entry name" value="CheY-like"/>
    <property type="match status" value="1"/>
</dbReference>
<dbReference type="Pfam" id="PF00072">
    <property type="entry name" value="Response_reg"/>
    <property type="match status" value="1"/>
</dbReference>
<keyword evidence="1 3" id="KW-0597">Phosphoprotein</keyword>
<evidence type="ECO:0000313" key="6">
    <source>
        <dbReference type="EMBL" id="RID92492.1"/>
    </source>
</evidence>
<dbReference type="PROSITE" id="PS50110">
    <property type="entry name" value="RESPONSE_REGULATORY"/>
    <property type="match status" value="1"/>
</dbReference>
<dbReference type="GO" id="GO:0000160">
    <property type="term" value="P:phosphorelay signal transduction system"/>
    <property type="evidence" value="ECO:0007669"/>
    <property type="project" value="InterPro"/>
</dbReference>
<evidence type="ECO:0000259" key="4">
    <source>
        <dbReference type="PROSITE" id="PS50043"/>
    </source>
</evidence>
<evidence type="ECO:0000256" key="1">
    <source>
        <dbReference type="ARBA" id="ARBA00022553"/>
    </source>
</evidence>
<evidence type="ECO:0000259" key="5">
    <source>
        <dbReference type="PROSITE" id="PS50110"/>
    </source>
</evidence>
<dbReference type="PANTHER" id="PTHR45566">
    <property type="entry name" value="HTH-TYPE TRANSCRIPTIONAL REGULATOR YHJB-RELATED"/>
    <property type="match status" value="1"/>
</dbReference>
<comment type="caution">
    <text evidence="6">The sequence shown here is derived from an EMBL/GenBank/DDBJ whole genome shotgun (WGS) entry which is preliminary data.</text>
</comment>
<dbReference type="Gene3D" id="1.10.10.10">
    <property type="entry name" value="Winged helix-like DNA-binding domain superfamily/Winged helix DNA-binding domain"/>
    <property type="match status" value="1"/>
</dbReference>
<dbReference type="InterPro" id="IPR000792">
    <property type="entry name" value="Tscrpt_reg_LuxR_C"/>
</dbReference>
<keyword evidence="7" id="KW-1185">Reference proteome</keyword>
<dbReference type="InterPro" id="IPR051015">
    <property type="entry name" value="EvgA-like"/>
</dbReference>
<dbReference type="EMBL" id="QXXQ01000003">
    <property type="protein sequence ID" value="RID92492.1"/>
    <property type="molecule type" value="Genomic_DNA"/>
</dbReference>
<dbReference type="Gene3D" id="3.40.50.2300">
    <property type="match status" value="1"/>
</dbReference>
<accession>A0A398BQ28</accession>
<dbReference type="PRINTS" id="PR00038">
    <property type="entry name" value="HTHLUXR"/>
</dbReference>
<evidence type="ECO:0000313" key="7">
    <source>
        <dbReference type="Proteomes" id="UP000266649"/>
    </source>
</evidence>
<reference evidence="6 7" key="1">
    <citation type="submission" date="2018-09" db="EMBL/GenBank/DDBJ databases">
        <title>Gemmobacter lutimaris sp. nov., a marine bacterium isolated from tidal flat.</title>
        <authorList>
            <person name="Lee D.W."/>
            <person name="Yoo Y."/>
            <person name="Kim J.-J."/>
            <person name="Kim B.S."/>
        </authorList>
    </citation>
    <scope>NUCLEOTIDE SEQUENCE [LARGE SCALE GENOMIC DNA]</scope>
    <source>
        <strain evidence="6 7">YJ-T1-11</strain>
    </source>
</reference>
<protein>
    <submittedName>
        <fullName evidence="6">DNA-binding response regulator</fullName>
    </submittedName>
</protein>
<dbReference type="InterPro" id="IPR001789">
    <property type="entry name" value="Sig_transdc_resp-reg_receiver"/>
</dbReference>
<dbReference type="InterPro" id="IPR036388">
    <property type="entry name" value="WH-like_DNA-bd_sf"/>
</dbReference>
<organism evidence="6 7">
    <name type="scientific">Gemmobacter lutimaris</name>
    <dbReference type="NCBI Taxonomy" id="2306023"/>
    <lineage>
        <taxon>Bacteria</taxon>
        <taxon>Pseudomonadati</taxon>
        <taxon>Pseudomonadota</taxon>
        <taxon>Alphaproteobacteria</taxon>
        <taxon>Rhodobacterales</taxon>
        <taxon>Paracoccaceae</taxon>
        <taxon>Gemmobacter</taxon>
    </lineage>
</organism>
<evidence type="ECO:0000256" key="3">
    <source>
        <dbReference type="PROSITE-ProRule" id="PRU00169"/>
    </source>
</evidence>
<feature type="modified residue" description="4-aspartylphosphate" evidence="3">
    <location>
        <position position="59"/>
    </location>
</feature>
<name>A0A398BQ28_9RHOB</name>
<evidence type="ECO:0000256" key="2">
    <source>
        <dbReference type="ARBA" id="ARBA00023125"/>
    </source>
</evidence>
<dbReference type="InterPro" id="IPR016032">
    <property type="entry name" value="Sig_transdc_resp-reg_C-effctor"/>
</dbReference>
<dbReference type="Pfam" id="PF00196">
    <property type="entry name" value="GerE"/>
    <property type="match status" value="1"/>
</dbReference>
<dbReference type="GO" id="GO:0003677">
    <property type="term" value="F:DNA binding"/>
    <property type="evidence" value="ECO:0007669"/>
    <property type="project" value="UniProtKB-KW"/>
</dbReference>
<dbReference type="InterPro" id="IPR011006">
    <property type="entry name" value="CheY-like_superfamily"/>
</dbReference>
<feature type="domain" description="HTH luxR-type" evidence="4">
    <location>
        <begin position="139"/>
        <end position="204"/>
    </location>
</feature>
<dbReference type="Proteomes" id="UP000266649">
    <property type="component" value="Unassembled WGS sequence"/>
</dbReference>
<sequence length="206" mass="22237">MAGTLGASLLIADDHQLIRDLVATHLRAQGFDEIKTVESFETARAAIASHGSFSLVLLDLSMPGIHGMESVATMIAENAGGRLAIFSGQAQPETVATALARGASGFIPKSTPAHELAEAIRRILQGEIYLPEGFDPVTPRPWQPELTPRERETLGYLRDGLMNKEIALRMGLSEVTVKMHVKSICAKLNARNRTHAVILASAMMLD</sequence>
<dbReference type="OrthoDB" id="3679796at2"/>
<dbReference type="SMART" id="SM00448">
    <property type="entry name" value="REC"/>
    <property type="match status" value="1"/>
</dbReference>
<keyword evidence="2 6" id="KW-0238">DNA-binding</keyword>
<dbReference type="PROSITE" id="PS50043">
    <property type="entry name" value="HTH_LUXR_2"/>
    <property type="match status" value="1"/>
</dbReference>
<gene>
    <name evidence="6" type="ORF">D2N39_07560</name>
</gene>
<dbReference type="RefSeq" id="WP_119134169.1">
    <property type="nucleotide sequence ID" value="NZ_QXXQ01000003.1"/>
</dbReference>
<dbReference type="GO" id="GO:0006355">
    <property type="term" value="P:regulation of DNA-templated transcription"/>
    <property type="evidence" value="ECO:0007669"/>
    <property type="project" value="InterPro"/>
</dbReference>
<dbReference type="InterPro" id="IPR058245">
    <property type="entry name" value="NreC/VraR/RcsB-like_REC"/>
</dbReference>
<dbReference type="SMART" id="SM00421">
    <property type="entry name" value="HTH_LUXR"/>
    <property type="match status" value="1"/>
</dbReference>
<dbReference type="AlphaFoldDB" id="A0A398BQ28"/>
<feature type="domain" description="Response regulatory" evidence="5">
    <location>
        <begin position="8"/>
        <end position="124"/>
    </location>
</feature>
<proteinExistence type="predicted"/>
<dbReference type="CDD" id="cd06170">
    <property type="entry name" value="LuxR_C_like"/>
    <property type="match status" value="1"/>
</dbReference>
<dbReference type="PANTHER" id="PTHR45566:SF1">
    <property type="entry name" value="HTH-TYPE TRANSCRIPTIONAL REGULATOR YHJB-RELATED"/>
    <property type="match status" value="1"/>
</dbReference>
<dbReference type="CDD" id="cd17535">
    <property type="entry name" value="REC_NarL-like"/>
    <property type="match status" value="1"/>
</dbReference>
<dbReference type="SUPFAM" id="SSF46894">
    <property type="entry name" value="C-terminal effector domain of the bipartite response regulators"/>
    <property type="match status" value="1"/>
</dbReference>